<evidence type="ECO:0000313" key="5">
    <source>
        <dbReference type="EMBL" id="KAA5803571.1"/>
    </source>
</evidence>
<feature type="repeat" description="WD" evidence="3">
    <location>
        <begin position="1086"/>
        <end position="1117"/>
    </location>
</feature>
<feature type="repeat" description="WD" evidence="3">
    <location>
        <begin position="1168"/>
        <end position="1208"/>
    </location>
</feature>
<dbReference type="CDD" id="cd00200">
    <property type="entry name" value="WD40"/>
    <property type="match status" value="2"/>
</dbReference>
<name>A0A5M6ZMQ9_9PROT</name>
<feature type="repeat" description="WD" evidence="3">
    <location>
        <begin position="1254"/>
        <end position="1294"/>
    </location>
</feature>
<dbReference type="Pfam" id="PF13191">
    <property type="entry name" value="AAA_16"/>
    <property type="match status" value="1"/>
</dbReference>
<dbReference type="InterPro" id="IPR027417">
    <property type="entry name" value="P-loop_NTPase"/>
</dbReference>
<feature type="domain" description="Orc1-like AAA ATPase" evidence="4">
    <location>
        <begin position="318"/>
        <end position="444"/>
    </location>
</feature>
<dbReference type="SUPFAM" id="SSF52540">
    <property type="entry name" value="P-loop containing nucleoside triphosphate hydrolases"/>
    <property type="match status" value="1"/>
</dbReference>
<dbReference type="EMBL" id="VWOJ01000002">
    <property type="protein sequence ID" value="KAA5803571.1"/>
    <property type="molecule type" value="Genomic_DNA"/>
</dbReference>
<keyword evidence="1 3" id="KW-0853">WD repeat</keyword>
<feature type="repeat" description="WD" evidence="3">
    <location>
        <begin position="922"/>
        <end position="962"/>
    </location>
</feature>
<evidence type="ECO:0000259" key="4">
    <source>
        <dbReference type="Pfam" id="PF13191"/>
    </source>
</evidence>
<dbReference type="PANTHER" id="PTHR19871">
    <property type="entry name" value="BETA TRANSDUCIN-RELATED PROTEIN"/>
    <property type="match status" value="1"/>
</dbReference>
<dbReference type="Proteomes" id="UP000325122">
    <property type="component" value="Unassembled WGS sequence"/>
</dbReference>
<dbReference type="SUPFAM" id="SSF50960">
    <property type="entry name" value="TolB, C-terminal domain"/>
    <property type="match status" value="1"/>
</dbReference>
<evidence type="ECO:0000313" key="6">
    <source>
        <dbReference type="Proteomes" id="UP000325122"/>
    </source>
</evidence>
<feature type="repeat" description="WD" evidence="3">
    <location>
        <begin position="1045"/>
        <end position="1085"/>
    </location>
</feature>
<feature type="repeat" description="WD" evidence="3">
    <location>
        <begin position="963"/>
        <end position="1003"/>
    </location>
</feature>
<dbReference type="InterPro" id="IPR041664">
    <property type="entry name" value="AAA_16"/>
</dbReference>
<dbReference type="InterPro" id="IPR015943">
    <property type="entry name" value="WD40/YVTN_repeat-like_dom_sf"/>
</dbReference>
<feature type="repeat" description="WD" evidence="3">
    <location>
        <begin position="1004"/>
        <end position="1044"/>
    </location>
</feature>
<keyword evidence="2" id="KW-0677">Repeat</keyword>
<evidence type="ECO:0000256" key="1">
    <source>
        <dbReference type="ARBA" id="ARBA00022574"/>
    </source>
</evidence>
<gene>
    <name evidence="5" type="ORF">F1654_07135</name>
</gene>
<proteinExistence type="predicted"/>
<dbReference type="PROSITE" id="PS50082">
    <property type="entry name" value="WD_REPEATS_2"/>
    <property type="match status" value="9"/>
</dbReference>
<dbReference type="InterPro" id="IPR001680">
    <property type="entry name" value="WD40_rpt"/>
</dbReference>
<feature type="repeat" description="WD" evidence="3">
    <location>
        <begin position="1295"/>
        <end position="1335"/>
    </location>
</feature>
<dbReference type="PROSITE" id="PS50294">
    <property type="entry name" value="WD_REPEATS_REGION"/>
    <property type="match status" value="8"/>
</dbReference>
<organism evidence="5 6">
    <name type="scientific">Alkalicaulis satelles</name>
    <dbReference type="NCBI Taxonomy" id="2609175"/>
    <lineage>
        <taxon>Bacteria</taxon>
        <taxon>Pseudomonadati</taxon>
        <taxon>Pseudomonadota</taxon>
        <taxon>Alphaproteobacteria</taxon>
        <taxon>Maricaulales</taxon>
        <taxon>Maricaulaceae</taxon>
        <taxon>Alkalicaulis</taxon>
    </lineage>
</organism>
<dbReference type="InterPro" id="IPR052752">
    <property type="entry name" value="NACHT-WD_repeat"/>
</dbReference>
<keyword evidence="6" id="KW-1185">Reference proteome</keyword>
<comment type="caution">
    <text evidence="5">The sequence shown here is derived from an EMBL/GenBank/DDBJ whole genome shotgun (WGS) entry which is preliminary data.</text>
</comment>
<reference evidence="5 6" key="1">
    <citation type="submission" date="2019-09" db="EMBL/GenBank/DDBJ databases">
        <authorList>
            <person name="Kevbrin V."/>
            <person name="Grouzdev D.S."/>
        </authorList>
    </citation>
    <scope>NUCLEOTIDE SEQUENCE [LARGE SCALE GENOMIC DNA]</scope>
    <source>
        <strain evidence="5 6">G-192</strain>
    </source>
</reference>
<dbReference type="Gene3D" id="2.130.10.10">
    <property type="entry name" value="YVTN repeat-like/Quinoprotein amine dehydrogenase"/>
    <property type="match status" value="5"/>
</dbReference>
<dbReference type="InterPro" id="IPR011047">
    <property type="entry name" value="Quinoprotein_ADH-like_sf"/>
</dbReference>
<protein>
    <submittedName>
        <fullName evidence="5">NACHT domain-containing protein</fullName>
    </submittedName>
</protein>
<dbReference type="SUPFAM" id="SSF50998">
    <property type="entry name" value="Quinoprotein alcohol dehydrogenase-like"/>
    <property type="match status" value="1"/>
</dbReference>
<dbReference type="RefSeq" id="WP_150022839.1">
    <property type="nucleotide sequence ID" value="NZ_VWOJ01000002.1"/>
</dbReference>
<feature type="repeat" description="WD" evidence="3">
    <location>
        <begin position="1127"/>
        <end position="1167"/>
    </location>
</feature>
<dbReference type="PROSITE" id="PS00678">
    <property type="entry name" value="WD_REPEATS_1"/>
    <property type="match status" value="7"/>
</dbReference>
<dbReference type="PRINTS" id="PR00320">
    <property type="entry name" value="GPROTEINBRPT"/>
</dbReference>
<dbReference type="SMART" id="SM00320">
    <property type="entry name" value="WD40"/>
    <property type="match status" value="13"/>
</dbReference>
<sequence>MPSKAFRLFVSSTFIDFTGERRLLQEKVFPALEAHCARHDFDFRAVDMRWGINDDAQLNQQTADICLGEVVEAKGYPAPNLLILVGDRYGWVPLPYAIAQDEFAALRSWLTSRRREQAVTDLDRVYQHDENHLAAEGLAGADAGLISAYTLRSREDDLVDLKPPEAWASLEDRLRPDLQEAAQALHAAGQLNETELAKYVLSLTEQEVRKGLERMRADTGSAQALAWVCTTESGEERARKLADVVDRALPNDRVLRPQFAKNSTDYDADFVDRITDSLLAAIDAQIKDLKARERLPDFAVRAERATHDAFAQERLRVFIGRSGNRSEIAAHIAGDPTYPLVLTGRSGSGKTALMARAAADTATDPDARVVKRFVGASAASANQRDLLISVVEDLAALGIAEKPDEWEEDDNRFVHQVRDLLASLDQPVTIFIDALDQLRTPYRQSWLPASLNPRVKLIVSVLDDEAFEAERSVVKGLRRNLPPEAFLAIEPLTADDGRDILAELLNNTQRELTADQKAYILDRFAETGASPLYLRMAFAIARRWRSADDPRTRGLADGVSALIGQFLEELSSVHHHEPLLVQRALGLIAAGREGLSETELIAVLSRDPDVMRTVSSAKHGAPDIKRLPDSVWGRLKRSLSAILVEKGADGEKLMTFFHRHLDEAVRSSFYEPAKATLHAALANYFEAPVANDQSGRSWSLRSFMELPFQLFHAGARERLDALLTGPHWIDHKIGTLKRTLEVVDDYVRFANPSDHLQPLIGRTLRLATGIIARDPGQAMAQIHGRLMSVAPAKFLDQLLGRVPEGALYTTHPSLTPPGQEIAKFKMCSSVSALAEMPDGCLAGGLEDGTIRLLDLETGDQIAQLKNGHGEWIYALAVLSDGRLWCAAGEAWTLLESGGFTTGGQGNTIRLWDVTRGAETLRLVGHDEQVCALAVLPDGRLASGSADKTIRLWDVATGNEIMRLEGHDERVCALAVLPDGRLASASHDETIRLWDVTTGIEISRLEGHDHSVTALAVLQDGRLASGSFDKTIRIWNVDVGSEVARLEGHDNSVCALAVLPDGCLASGSDDNTIRLWSVATSTEIAQLEGHIGEVNALSVLSCGLLASGSDDNTIRLWDPITQLSPSRKRGHRGSVNSLVILPDGRAASGASDSTIRLWDVSSGTEAMCLESNCEGVRALAVLPDGRLASGSIDDTIRIWNVRDGIEIARLGGQGDNDVVYALAALSDGRLASASDEGRELIRLWDTEAARQVAWLEGRGDSVCALMALPDGRLASGSIDGQICIWDVETGTESVRLEGHDGSVNALTVLPDGRLISISSDETIRIWDVVNESEAVRIEASVEALAILPDGRLATGSWDSNIRLWNANIGVELSRLELDTGVTALAALHNGRLIAGDAVGSLHWLAFKGIRTAAEHQSL</sequence>
<dbReference type="InterPro" id="IPR019775">
    <property type="entry name" value="WD40_repeat_CS"/>
</dbReference>
<dbReference type="SUPFAM" id="SSF63829">
    <property type="entry name" value="Calcium-dependent phosphotriesterase"/>
    <property type="match status" value="1"/>
</dbReference>
<dbReference type="Pfam" id="PF00400">
    <property type="entry name" value="WD40"/>
    <property type="match status" value="11"/>
</dbReference>
<evidence type="ECO:0000256" key="3">
    <source>
        <dbReference type="PROSITE-ProRule" id="PRU00221"/>
    </source>
</evidence>
<dbReference type="Gene3D" id="3.40.50.300">
    <property type="entry name" value="P-loop containing nucleotide triphosphate hydrolases"/>
    <property type="match status" value="1"/>
</dbReference>
<dbReference type="InterPro" id="IPR020472">
    <property type="entry name" value="WD40_PAC1"/>
</dbReference>
<evidence type="ECO:0000256" key="2">
    <source>
        <dbReference type="ARBA" id="ARBA00022737"/>
    </source>
</evidence>
<dbReference type="PANTHER" id="PTHR19871:SF14">
    <property type="entry name" value="DUF4062 DOMAIN-CONTAINING PROTEIN"/>
    <property type="match status" value="1"/>
</dbReference>
<accession>A0A5M6ZMQ9</accession>